<accession>A0A843X914</accession>
<protein>
    <submittedName>
        <fullName evidence="1">Uncharacterized protein</fullName>
    </submittedName>
</protein>
<reference evidence="1" key="1">
    <citation type="submission" date="2017-07" db="EMBL/GenBank/DDBJ databases">
        <title>Taro Niue Genome Assembly and Annotation.</title>
        <authorList>
            <person name="Atibalentja N."/>
            <person name="Keating K."/>
            <person name="Fields C.J."/>
        </authorList>
    </citation>
    <scope>NUCLEOTIDE SEQUENCE</scope>
    <source>
        <strain evidence="1">Niue_2</strain>
        <tissue evidence="1">Leaf</tissue>
    </source>
</reference>
<name>A0A843X914_COLES</name>
<keyword evidence="2" id="KW-1185">Reference proteome</keyword>
<gene>
    <name evidence="1" type="ORF">Taro_048762</name>
</gene>
<dbReference type="Proteomes" id="UP000652761">
    <property type="component" value="Unassembled WGS sequence"/>
</dbReference>
<dbReference type="EMBL" id="NMUH01006693">
    <property type="protein sequence ID" value="MQM15811.1"/>
    <property type="molecule type" value="Genomic_DNA"/>
</dbReference>
<evidence type="ECO:0000313" key="2">
    <source>
        <dbReference type="Proteomes" id="UP000652761"/>
    </source>
</evidence>
<proteinExistence type="predicted"/>
<comment type="caution">
    <text evidence="1">The sequence shown here is derived from an EMBL/GenBank/DDBJ whole genome shotgun (WGS) entry which is preliminary data.</text>
</comment>
<sequence>MDLKSFLEVLQLPIDSQPKAVDRRIPSRTPGFWTVWICRQVIQMGVTLKGLSAEWIDRGKRSQLVLFLFSSVK</sequence>
<dbReference type="AlphaFoldDB" id="A0A843X914"/>
<organism evidence="1 2">
    <name type="scientific">Colocasia esculenta</name>
    <name type="common">Wild taro</name>
    <name type="synonym">Arum esculentum</name>
    <dbReference type="NCBI Taxonomy" id="4460"/>
    <lineage>
        <taxon>Eukaryota</taxon>
        <taxon>Viridiplantae</taxon>
        <taxon>Streptophyta</taxon>
        <taxon>Embryophyta</taxon>
        <taxon>Tracheophyta</taxon>
        <taxon>Spermatophyta</taxon>
        <taxon>Magnoliopsida</taxon>
        <taxon>Liliopsida</taxon>
        <taxon>Araceae</taxon>
        <taxon>Aroideae</taxon>
        <taxon>Colocasieae</taxon>
        <taxon>Colocasia</taxon>
    </lineage>
</organism>
<evidence type="ECO:0000313" key="1">
    <source>
        <dbReference type="EMBL" id="MQM15811.1"/>
    </source>
</evidence>